<dbReference type="GO" id="GO:1990380">
    <property type="term" value="F:K48-linked deubiquitinase activity"/>
    <property type="evidence" value="ECO:0007669"/>
    <property type="project" value="InterPro"/>
</dbReference>
<evidence type="ECO:0000313" key="13">
    <source>
        <dbReference type="EMBL" id="KAF0984568.1"/>
    </source>
</evidence>
<evidence type="ECO:0000256" key="2">
    <source>
        <dbReference type="ARBA" id="ARBA00011074"/>
    </source>
</evidence>
<dbReference type="VEuPathDB" id="AmoebaDB:NfTy_001390"/>
<dbReference type="InterPro" id="IPR025257">
    <property type="entry name" value="MINDY-3/4_CD"/>
</dbReference>
<dbReference type="AlphaFoldDB" id="A0A6A5CGZ2"/>
<feature type="compositionally biased region" description="Low complexity" evidence="11">
    <location>
        <begin position="166"/>
        <end position="181"/>
    </location>
</feature>
<keyword evidence="5" id="KW-0833">Ubl conjugation pathway</keyword>
<evidence type="ECO:0000256" key="5">
    <source>
        <dbReference type="ARBA" id="ARBA00022786"/>
    </source>
</evidence>
<dbReference type="VEuPathDB" id="AmoebaDB:NF0131360"/>
<dbReference type="Proteomes" id="UP000444721">
    <property type="component" value="Unassembled WGS sequence"/>
</dbReference>
<dbReference type="PANTHER" id="PTHR12473:SF8">
    <property type="entry name" value="UBIQUITIN CARBOXYL-TERMINAL HYDROLASE MINDY-4-RELATED"/>
    <property type="match status" value="1"/>
</dbReference>
<accession>A0A6A5CGZ2</accession>
<evidence type="ECO:0000256" key="1">
    <source>
        <dbReference type="ARBA" id="ARBA00000707"/>
    </source>
</evidence>
<evidence type="ECO:0000256" key="10">
    <source>
        <dbReference type="ARBA" id="ARBA00041360"/>
    </source>
</evidence>
<feature type="compositionally biased region" description="Polar residues" evidence="11">
    <location>
        <begin position="237"/>
        <end position="256"/>
    </location>
</feature>
<feature type="compositionally biased region" description="Low complexity" evidence="11">
    <location>
        <begin position="212"/>
        <end position="235"/>
    </location>
</feature>
<dbReference type="VEuPathDB" id="AmoebaDB:FDP41_000467"/>
<evidence type="ECO:0000313" key="14">
    <source>
        <dbReference type="Proteomes" id="UP000444721"/>
    </source>
</evidence>
<gene>
    <name evidence="13" type="ORF">FDP41_000467</name>
</gene>
<sequence length="672" mass="75399">MSLQPPPSKATAHQVTSETSSLKIKSLSDALIREYLNKMGFKETLKMFDKENPRDEHSISSRKVLSSSLNLHPTTVMISNSSSNSGSNNIEISRTSSSSFIEQLIMERVHSRNHPICKSNIHSTHDDDDHGAPQDMISSRRPCSNKRNDAFNFGNNGRGVDHKDGTLNSTTFNTTTNSPLPKQLNDKQLSTTATSNTVNLDIQLEDVDDTSMMDSTSVKTMSNGGNGSNSNGGNSIAVKTTSKIIQPSSSSTTLNDPSKKKQQQLSKYSYQHISNEDLKKLKKLLIGSSSKSSSLPSSWIQQGIYFYHHESSDDDIFKYGIVQNEGGPCGVLAVIQSFIIRNYYFKKTQSHSEQYSKFTNDMFMMNQLHLLVDSLYDLFVHCVVRSRSLSTATTTTTTATTTSNTTTTRTTRTTATRTTQSINASTTSCFKMVKFQVHDPLHDSFEKYSISYCTLNGLDQVYEYLENLVIPNVNPFSSFYLNPNGTGLISYLCSILFSIGLDECIQQMSNALNSSFIVEFGYCSQELVNLLLIGYATSYVHDDDDSSDHSLIEMNKELINSKTCPIGFLTILEYYDHVRVGNCLKHPTFPIWVVDFESHYSVLFEKEPNELYYYDQFMKQEGDIHLSLKLHQNNSAIVTTTDSTNNDIPLENVIRTRWKNCSIDWNGTEPLL</sequence>
<dbReference type="GO" id="GO:0071108">
    <property type="term" value="P:protein K48-linked deubiquitination"/>
    <property type="evidence" value="ECO:0007669"/>
    <property type="project" value="InterPro"/>
</dbReference>
<proteinExistence type="inferred from homology"/>
<dbReference type="SMART" id="SM01174">
    <property type="entry name" value="DUF4205"/>
    <property type="match status" value="1"/>
</dbReference>
<evidence type="ECO:0000256" key="6">
    <source>
        <dbReference type="ARBA" id="ARBA00022801"/>
    </source>
</evidence>
<dbReference type="EC" id="3.4.19.12" evidence="3"/>
<dbReference type="InterPro" id="IPR059022">
    <property type="entry name" value="MINDY4_N"/>
</dbReference>
<dbReference type="GO" id="GO:0004843">
    <property type="term" value="F:cysteine-type deubiquitinase activity"/>
    <property type="evidence" value="ECO:0007669"/>
    <property type="project" value="UniProtKB-EC"/>
</dbReference>
<evidence type="ECO:0000256" key="4">
    <source>
        <dbReference type="ARBA" id="ARBA00022670"/>
    </source>
</evidence>
<dbReference type="PANTHER" id="PTHR12473">
    <property type="entry name" value="UBIQUITIN CARBOXYL-TERMINAL HYDROLASE MINDY-4-RELATED"/>
    <property type="match status" value="1"/>
</dbReference>
<dbReference type="Pfam" id="PF13898">
    <property type="entry name" value="MINDY-3_4_CD"/>
    <property type="match status" value="1"/>
</dbReference>
<dbReference type="Pfam" id="PF26038">
    <property type="entry name" value="Dimer_MINDY4_N"/>
    <property type="match status" value="1"/>
</dbReference>
<dbReference type="GeneID" id="68107685"/>
<feature type="compositionally biased region" description="Basic and acidic residues" evidence="11">
    <location>
        <begin position="123"/>
        <end position="132"/>
    </location>
</feature>
<feature type="region of interest" description="Disordered" evidence="11">
    <location>
        <begin position="208"/>
        <end position="267"/>
    </location>
</feature>
<organism evidence="13 14">
    <name type="scientific">Naegleria fowleri</name>
    <name type="common">Brain eating amoeba</name>
    <dbReference type="NCBI Taxonomy" id="5763"/>
    <lineage>
        <taxon>Eukaryota</taxon>
        <taxon>Discoba</taxon>
        <taxon>Heterolobosea</taxon>
        <taxon>Tetramitia</taxon>
        <taxon>Eutetramitia</taxon>
        <taxon>Vahlkampfiidae</taxon>
        <taxon>Naegleria</taxon>
    </lineage>
</organism>
<keyword evidence="14" id="KW-1185">Reference proteome</keyword>
<evidence type="ECO:0000256" key="3">
    <source>
        <dbReference type="ARBA" id="ARBA00012759"/>
    </source>
</evidence>
<comment type="caution">
    <text evidence="13">The sequence shown here is derived from an EMBL/GenBank/DDBJ whole genome shotgun (WGS) entry which is preliminary data.</text>
</comment>
<evidence type="ECO:0000256" key="7">
    <source>
        <dbReference type="ARBA" id="ARBA00022807"/>
    </source>
</evidence>
<dbReference type="VEuPathDB" id="AmoebaDB:NF0131370"/>
<evidence type="ECO:0000256" key="11">
    <source>
        <dbReference type="SAM" id="MobiDB-lite"/>
    </source>
</evidence>
<keyword evidence="7" id="KW-0788">Thiol protease</keyword>
<dbReference type="RefSeq" id="XP_044569281.1">
    <property type="nucleotide sequence ID" value="XM_044708109.1"/>
</dbReference>
<evidence type="ECO:0000259" key="12">
    <source>
        <dbReference type="SMART" id="SM01174"/>
    </source>
</evidence>
<keyword evidence="6" id="KW-0378">Hydrolase</keyword>
<dbReference type="GO" id="GO:0006508">
    <property type="term" value="P:proteolysis"/>
    <property type="evidence" value="ECO:0007669"/>
    <property type="project" value="UniProtKB-KW"/>
</dbReference>
<name>A0A6A5CGZ2_NAEFO</name>
<dbReference type="EMBL" id="VFQX01000002">
    <property type="protein sequence ID" value="KAF0984568.1"/>
    <property type="molecule type" value="Genomic_DNA"/>
</dbReference>
<evidence type="ECO:0000256" key="8">
    <source>
        <dbReference type="ARBA" id="ARBA00037630"/>
    </source>
</evidence>
<comment type="similarity">
    <text evidence="2">Belongs to the MINDY deubiquitinase family. FAM188 subfamily.</text>
</comment>
<reference evidence="13 14" key="1">
    <citation type="journal article" date="2019" name="Sci. Rep.">
        <title>Nanopore sequencing improves the draft genome of the human pathogenic amoeba Naegleria fowleri.</title>
        <authorList>
            <person name="Liechti N."/>
            <person name="Schurch N."/>
            <person name="Bruggmann R."/>
            <person name="Wittwer M."/>
        </authorList>
    </citation>
    <scope>NUCLEOTIDE SEQUENCE [LARGE SCALE GENOMIC DNA]</scope>
    <source>
        <strain evidence="13 14">ATCC 30894</strain>
    </source>
</reference>
<protein>
    <recommendedName>
        <fullName evidence="9">Probable ubiquitin carboxyl-terminal hydrolase MINDY-4</fullName>
        <ecNumber evidence="3">3.4.19.12</ecNumber>
    </recommendedName>
    <alternativeName>
        <fullName evidence="10">Probable deubiquitinating enzyme MINDY-4</fullName>
    </alternativeName>
</protein>
<dbReference type="InterPro" id="IPR039785">
    <property type="entry name" value="MINY3/4"/>
</dbReference>
<comment type="catalytic activity">
    <reaction evidence="1">
        <text>Thiol-dependent hydrolysis of ester, thioester, amide, peptide and isopeptide bonds formed by the C-terminal Gly of ubiquitin (a 76-residue protein attached to proteins as an intracellular targeting signal).</text>
        <dbReference type="EC" id="3.4.19.12"/>
    </reaction>
</comment>
<evidence type="ECO:0000256" key="9">
    <source>
        <dbReference type="ARBA" id="ARBA00039781"/>
    </source>
</evidence>
<feature type="domain" description="Deubiquitinating enzyme MINDY-3/4 conserved" evidence="12">
    <location>
        <begin position="282"/>
        <end position="667"/>
    </location>
</feature>
<dbReference type="InterPro" id="IPR006594">
    <property type="entry name" value="LisH"/>
</dbReference>
<dbReference type="OMA" id="KCFPLEW"/>
<comment type="function">
    <text evidence="8">Probable hydrolase that can remove 'Lys-48'-linked conjugated ubiquitin from proteins.</text>
</comment>
<keyword evidence="4" id="KW-0645">Protease</keyword>
<feature type="region of interest" description="Disordered" evidence="11">
    <location>
        <begin position="120"/>
        <end position="184"/>
    </location>
</feature>
<dbReference type="PROSITE" id="PS50896">
    <property type="entry name" value="LISH"/>
    <property type="match status" value="1"/>
</dbReference>
<dbReference type="OrthoDB" id="10263628at2759"/>